<keyword evidence="2" id="KW-1185">Reference proteome</keyword>
<evidence type="ECO:0000313" key="2">
    <source>
        <dbReference type="Proteomes" id="UP000419743"/>
    </source>
</evidence>
<dbReference type="EMBL" id="CACRYJ010000047">
    <property type="protein sequence ID" value="VZO38491.1"/>
    <property type="molecule type" value="Genomic_DNA"/>
</dbReference>
<evidence type="ECO:0000313" key="1">
    <source>
        <dbReference type="EMBL" id="VZO38491.1"/>
    </source>
</evidence>
<sequence length="103" mass="11757">MLGEDPFRGAVTVDEPTKVLIARPQEVTHLVCCRDEVWRVAFCGAESHEINMAAEHLCAMCVEEVLRVDPRFYERQPILCAKDRLPCPTEHEVNLRVIDEIVP</sequence>
<organism evidence="1 2">
    <name type="scientific">Occultella aeris</name>
    <dbReference type="NCBI Taxonomy" id="2761496"/>
    <lineage>
        <taxon>Bacteria</taxon>
        <taxon>Bacillati</taxon>
        <taxon>Actinomycetota</taxon>
        <taxon>Actinomycetes</taxon>
        <taxon>Micrococcales</taxon>
        <taxon>Ruaniaceae</taxon>
        <taxon>Occultella</taxon>
    </lineage>
</organism>
<proteinExistence type="predicted"/>
<dbReference type="RefSeq" id="WP_156741957.1">
    <property type="nucleotide sequence ID" value="NZ_CACRYJ010000047.1"/>
</dbReference>
<dbReference type="Proteomes" id="UP000419743">
    <property type="component" value="Unassembled WGS sequence"/>
</dbReference>
<accession>A0A7M4DM92</accession>
<reference evidence="1 2" key="1">
    <citation type="submission" date="2019-11" db="EMBL/GenBank/DDBJ databases">
        <authorList>
            <person name="Criscuolo A."/>
        </authorList>
    </citation>
    <scope>NUCLEOTIDE SEQUENCE [LARGE SCALE GENOMIC DNA]</scope>
    <source>
        <strain evidence="1">CIP111667</strain>
    </source>
</reference>
<name>A0A7M4DM92_9MICO</name>
<dbReference type="AlphaFoldDB" id="A0A7M4DM92"/>
<protein>
    <submittedName>
        <fullName evidence="1">Uncharacterized protein</fullName>
    </submittedName>
</protein>
<comment type="caution">
    <text evidence="1">The sequence shown here is derived from an EMBL/GenBank/DDBJ whole genome shotgun (WGS) entry which is preliminary data.</text>
</comment>
<gene>
    <name evidence="1" type="ORF">HALOF300_03260</name>
</gene>